<gene>
    <name evidence="2" type="ORF">LCGC14_2416590</name>
</gene>
<feature type="compositionally biased region" description="Low complexity" evidence="1">
    <location>
        <begin position="28"/>
        <end position="39"/>
    </location>
</feature>
<protein>
    <submittedName>
        <fullName evidence="2">Uncharacterized protein</fullName>
    </submittedName>
</protein>
<feature type="non-terminal residue" evidence="2">
    <location>
        <position position="1"/>
    </location>
</feature>
<feature type="region of interest" description="Disordered" evidence="1">
    <location>
        <begin position="1"/>
        <end position="200"/>
    </location>
</feature>
<organism evidence="2">
    <name type="scientific">marine sediment metagenome</name>
    <dbReference type="NCBI Taxonomy" id="412755"/>
    <lineage>
        <taxon>unclassified sequences</taxon>
        <taxon>metagenomes</taxon>
        <taxon>ecological metagenomes</taxon>
    </lineage>
</organism>
<dbReference type="AlphaFoldDB" id="A0A0F9CD44"/>
<name>A0A0F9CD44_9ZZZZ</name>
<reference evidence="2" key="1">
    <citation type="journal article" date="2015" name="Nature">
        <title>Complex archaea that bridge the gap between prokaryotes and eukaryotes.</title>
        <authorList>
            <person name="Spang A."/>
            <person name="Saw J.H."/>
            <person name="Jorgensen S.L."/>
            <person name="Zaremba-Niedzwiedzka K."/>
            <person name="Martijn J."/>
            <person name="Lind A.E."/>
            <person name="van Eijk R."/>
            <person name="Schleper C."/>
            <person name="Guy L."/>
            <person name="Ettema T.J."/>
        </authorList>
    </citation>
    <scope>NUCLEOTIDE SEQUENCE</scope>
</reference>
<proteinExistence type="predicted"/>
<sequence length="200" mass="20855">GLLSALGGDMKLEEGAVLTQLDKAPDLARGPKPAGNRGPKPGGGYKGDRPDRGPRPPRDNYDPDAAPAPRKPRAKAADGPGAASFDKPKFDKPKFDKPRAPKGERPPKSHKTERSPMKPGAAPKPKSGGETTAKPKAKAVWKKEKPAGEGFKGKGKGKPTSSATTPGGEKSYKRASDPSKRFTPPNKIGKQGGKGGPKSK</sequence>
<feature type="compositionally biased region" description="Basic and acidic residues" evidence="1">
    <location>
        <begin position="46"/>
        <end position="61"/>
    </location>
</feature>
<feature type="compositionally biased region" description="Gly residues" evidence="1">
    <location>
        <begin position="190"/>
        <end position="200"/>
    </location>
</feature>
<accession>A0A0F9CD44</accession>
<comment type="caution">
    <text evidence="2">The sequence shown here is derived from an EMBL/GenBank/DDBJ whole genome shotgun (WGS) entry which is preliminary data.</text>
</comment>
<feature type="compositionally biased region" description="Basic and acidic residues" evidence="1">
    <location>
        <begin position="170"/>
        <end position="180"/>
    </location>
</feature>
<feature type="compositionally biased region" description="Basic and acidic residues" evidence="1">
    <location>
        <begin position="86"/>
        <end position="116"/>
    </location>
</feature>
<evidence type="ECO:0000256" key="1">
    <source>
        <dbReference type="SAM" id="MobiDB-lite"/>
    </source>
</evidence>
<dbReference type="EMBL" id="LAZR01036645">
    <property type="protein sequence ID" value="KKL24312.1"/>
    <property type="molecule type" value="Genomic_DNA"/>
</dbReference>
<evidence type="ECO:0000313" key="2">
    <source>
        <dbReference type="EMBL" id="KKL24312.1"/>
    </source>
</evidence>